<evidence type="ECO:0000313" key="2">
    <source>
        <dbReference type="EMBL" id="RZF44352.1"/>
    </source>
</evidence>
<feature type="non-terminal residue" evidence="2">
    <location>
        <position position="425"/>
    </location>
</feature>
<feature type="region of interest" description="Disordered" evidence="1">
    <location>
        <begin position="392"/>
        <end position="425"/>
    </location>
</feature>
<name>A0A482XF57_LAOST</name>
<dbReference type="AlphaFoldDB" id="A0A482XF57"/>
<dbReference type="EMBL" id="QKKF02011063">
    <property type="protein sequence ID" value="RZF44352.1"/>
    <property type="molecule type" value="Genomic_DNA"/>
</dbReference>
<evidence type="ECO:0000256" key="1">
    <source>
        <dbReference type="SAM" id="MobiDB-lite"/>
    </source>
</evidence>
<reference evidence="2 3" key="1">
    <citation type="journal article" date="2017" name="Gigascience">
        <title>Genome sequence of the small brown planthopper, Laodelphax striatellus.</title>
        <authorList>
            <person name="Zhu J."/>
            <person name="Jiang F."/>
            <person name="Wang X."/>
            <person name="Yang P."/>
            <person name="Bao Y."/>
            <person name="Zhao W."/>
            <person name="Wang W."/>
            <person name="Lu H."/>
            <person name="Wang Q."/>
            <person name="Cui N."/>
            <person name="Li J."/>
            <person name="Chen X."/>
            <person name="Luo L."/>
            <person name="Yu J."/>
            <person name="Kang L."/>
            <person name="Cui F."/>
        </authorList>
    </citation>
    <scope>NUCLEOTIDE SEQUENCE [LARGE SCALE GENOMIC DNA]</scope>
    <source>
        <strain evidence="2">Lst14</strain>
    </source>
</reference>
<dbReference type="STRING" id="195883.A0A482XF57"/>
<feature type="region of interest" description="Disordered" evidence="1">
    <location>
        <begin position="241"/>
        <end position="277"/>
    </location>
</feature>
<feature type="region of interest" description="Disordered" evidence="1">
    <location>
        <begin position="199"/>
        <end position="223"/>
    </location>
</feature>
<keyword evidence="3" id="KW-1185">Reference proteome</keyword>
<feature type="compositionally biased region" description="Low complexity" evidence="1">
    <location>
        <begin position="392"/>
        <end position="402"/>
    </location>
</feature>
<feature type="compositionally biased region" description="Low complexity" evidence="1">
    <location>
        <begin position="326"/>
        <end position="343"/>
    </location>
</feature>
<protein>
    <submittedName>
        <fullName evidence="2">Uncharacterized protein</fullName>
    </submittedName>
</protein>
<accession>A0A482XF57</accession>
<dbReference type="InParanoid" id="A0A482XF57"/>
<feature type="region of interest" description="Disordered" evidence="1">
    <location>
        <begin position="306"/>
        <end position="363"/>
    </location>
</feature>
<sequence length="425" mass="45341">MKWNQPKAVLEIIAHDYSNMFQAWNAVHLSLPALNVGVAYRIGRPTGALPSNPNIAEHSRSAPEIRQLAKALASVRLTGSRDADLDKTISTIKNQIAREWENLKTVEAFWKSSECSSAMDMSVEQHRSGAPWYGSGEDAESQLSSLFVHHHAASLDSNAHHRAAVTATYYHQHSYSVAQHAAAARQVCRPHFAHHSPLHPWLANSSSPSSADKSGRQPQSNWCAPYGVSEEAAAKTAASLTNPMFSFPPTPPKDATPDSVTTNNGGGAVPTSISSSSSATDAYSSAAAIAHMGVFLHPDHGNASCDIKPLLNNGSSGQGSKQREGTSSPTTTTTSSTSTTPSTNTYPYQENYPYAPYPHTYPKSSNLQPSYPGYTSSANYTSALHLSAAAASGHQFNSASAAKAHHHHSHHQGPGTPRTKSRTSA</sequence>
<proteinExistence type="predicted"/>
<evidence type="ECO:0000313" key="3">
    <source>
        <dbReference type="Proteomes" id="UP000291343"/>
    </source>
</evidence>
<gene>
    <name evidence="2" type="ORF">LSTR_LSTR010081</name>
</gene>
<comment type="caution">
    <text evidence="2">The sequence shown here is derived from an EMBL/GenBank/DDBJ whole genome shotgun (WGS) entry which is preliminary data.</text>
</comment>
<organism evidence="2 3">
    <name type="scientific">Laodelphax striatellus</name>
    <name type="common">Small brown planthopper</name>
    <name type="synonym">Delphax striatella</name>
    <dbReference type="NCBI Taxonomy" id="195883"/>
    <lineage>
        <taxon>Eukaryota</taxon>
        <taxon>Metazoa</taxon>
        <taxon>Ecdysozoa</taxon>
        <taxon>Arthropoda</taxon>
        <taxon>Hexapoda</taxon>
        <taxon>Insecta</taxon>
        <taxon>Pterygota</taxon>
        <taxon>Neoptera</taxon>
        <taxon>Paraneoptera</taxon>
        <taxon>Hemiptera</taxon>
        <taxon>Auchenorrhyncha</taxon>
        <taxon>Fulgoroidea</taxon>
        <taxon>Delphacidae</taxon>
        <taxon>Criomorphinae</taxon>
        <taxon>Laodelphax</taxon>
    </lineage>
</organism>
<dbReference type="OrthoDB" id="6604654at2759"/>
<dbReference type="SMR" id="A0A482XF57"/>
<dbReference type="Proteomes" id="UP000291343">
    <property type="component" value="Unassembled WGS sequence"/>
</dbReference>